<protein>
    <submittedName>
        <fullName evidence="2">Uncharacterized protein</fullName>
    </submittedName>
</protein>
<organism evidence="2 3">
    <name type="scientific">Liparis tanakae</name>
    <name type="common">Tanaka's snailfish</name>
    <dbReference type="NCBI Taxonomy" id="230148"/>
    <lineage>
        <taxon>Eukaryota</taxon>
        <taxon>Metazoa</taxon>
        <taxon>Chordata</taxon>
        <taxon>Craniata</taxon>
        <taxon>Vertebrata</taxon>
        <taxon>Euteleostomi</taxon>
        <taxon>Actinopterygii</taxon>
        <taxon>Neopterygii</taxon>
        <taxon>Teleostei</taxon>
        <taxon>Neoteleostei</taxon>
        <taxon>Acanthomorphata</taxon>
        <taxon>Eupercaria</taxon>
        <taxon>Perciformes</taxon>
        <taxon>Cottioidei</taxon>
        <taxon>Cottales</taxon>
        <taxon>Liparidae</taxon>
        <taxon>Liparis</taxon>
    </lineage>
</organism>
<feature type="region of interest" description="Disordered" evidence="1">
    <location>
        <begin position="1"/>
        <end position="54"/>
    </location>
</feature>
<dbReference type="AlphaFoldDB" id="A0A4Z2GYN1"/>
<reference evidence="2 3" key="1">
    <citation type="submission" date="2019-03" db="EMBL/GenBank/DDBJ databases">
        <title>First draft genome of Liparis tanakae, snailfish: a comprehensive survey of snailfish specific genes.</title>
        <authorList>
            <person name="Kim W."/>
            <person name="Song I."/>
            <person name="Jeong J.-H."/>
            <person name="Kim D."/>
            <person name="Kim S."/>
            <person name="Ryu S."/>
            <person name="Song J.Y."/>
            <person name="Lee S.K."/>
        </authorList>
    </citation>
    <scope>NUCLEOTIDE SEQUENCE [LARGE SCALE GENOMIC DNA]</scope>
    <source>
        <tissue evidence="2">Muscle</tissue>
    </source>
</reference>
<keyword evidence="3" id="KW-1185">Reference proteome</keyword>
<feature type="compositionally biased region" description="Gly residues" evidence="1">
    <location>
        <begin position="9"/>
        <end position="21"/>
    </location>
</feature>
<proteinExistence type="predicted"/>
<name>A0A4Z2GYN1_9TELE</name>
<evidence type="ECO:0000313" key="3">
    <source>
        <dbReference type="Proteomes" id="UP000314294"/>
    </source>
</evidence>
<dbReference type="Proteomes" id="UP000314294">
    <property type="component" value="Unassembled WGS sequence"/>
</dbReference>
<evidence type="ECO:0000313" key="2">
    <source>
        <dbReference type="EMBL" id="TNN57883.1"/>
    </source>
</evidence>
<gene>
    <name evidence="2" type="ORF">EYF80_031882</name>
</gene>
<sequence length="220" mass="24225">MMGMEQERNGGGGGGGGGGGDRLWRRTGRRRPRASGSGSPRSADEPGHGDGVSVETGVCICRKASRLGSSRRSSTWQLKKKRKKKRKKQRLPAVEFIVSFDFRVTTREGGREECGGILRMRKDAKIQFLVQFTDRPRPPVLRSSGASLSFNAESKIPVVSLFLPLVSNAFVSMATRDSHATGEGSPSVCRRREQRLEVTESRRSSVWETSGPIRGHLRDI</sequence>
<accession>A0A4Z2GYN1</accession>
<comment type="caution">
    <text evidence="2">The sequence shown here is derived from an EMBL/GenBank/DDBJ whole genome shotgun (WGS) entry which is preliminary data.</text>
</comment>
<dbReference type="EMBL" id="SRLO01000394">
    <property type="protein sequence ID" value="TNN57883.1"/>
    <property type="molecule type" value="Genomic_DNA"/>
</dbReference>
<evidence type="ECO:0000256" key="1">
    <source>
        <dbReference type="SAM" id="MobiDB-lite"/>
    </source>
</evidence>